<keyword evidence="8" id="KW-0560">Oxidoreductase</keyword>
<dbReference type="InterPro" id="IPR001100">
    <property type="entry name" value="Pyr_nuc-diS_OxRdtase"/>
</dbReference>
<dbReference type="InterPro" id="IPR004099">
    <property type="entry name" value="Pyr_nucl-diS_OxRdtase_dimer"/>
</dbReference>
<evidence type="ECO:0000256" key="3">
    <source>
        <dbReference type="ARBA" id="ARBA00022827"/>
    </source>
</evidence>
<dbReference type="SUPFAM" id="SSF51905">
    <property type="entry name" value="FAD/NAD(P)-binding domain"/>
    <property type="match status" value="1"/>
</dbReference>
<keyword evidence="2" id="KW-0285">Flavoprotein</keyword>
<dbReference type="PANTHER" id="PTHR43014">
    <property type="entry name" value="MERCURIC REDUCTASE"/>
    <property type="match status" value="1"/>
</dbReference>
<feature type="binding site" evidence="4">
    <location>
        <begin position="172"/>
        <end position="179"/>
    </location>
    <ligand>
        <name>NAD(+)</name>
        <dbReference type="ChEBI" id="CHEBI:57540"/>
    </ligand>
</feature>
<feature type="binding site" evidence="4">
    <location>
        <position position="262"/>
    </location>
    <ligand>
        <name>NAD(+)</name>
        <dbReference type="ChEBI" id="CHEBI:57540"/>
    </ligand>
</feature>
<dbReference type="EMBL" id="FWFR01000004">
    <property type="protein sequence ID" value="SLN75431.1"/>
    <property type="molecule type" value="Genomic_DNA"/>
</dbReference>
<evidence type="ECO:0000313" key="9">
    <source>
        <dbReference type="Proteomes" id="UP000193200"/>
    </source>
</evidence>
<dbReference type="SUPFAM" id="SSF55424">
    <property type="entry name" value="FAD/NAD-linked reductases, dimerisation (C-terminal) domain"/>
    <property type="match status" value="1"/>
</dbReference>
<evidence type="ECO:0000313" key="8">
    <source>
        <dbReference type="EMBL" id="SLN75431.1"/>
    </source>
</evidence>
<reference evidence="8 9" key="1">
    <citation type="submission" date="2017-03" db="EMBL/GenBank/DDBJ databases">
        <authorList>
            <person name="Afonso C.L."/>
            <person name="Miller P.J."/>
            <person name="Scott M.A."/>
            <person name="Spackman E."/>
            <person name="Goraichik I."/>
            <person name="Dimitrov K.M."/>
            <person name="Suarez D.L."/>
            <person name="Swayne D.E."/>
        </authorList>
    </citation>
    <scope>NUCLEOTIDE SEQUENCE [LARGE SCALE GENOMIC DNA]</scope>
    <source>
        <strain evidence="8 9">CECT 7691</strain>
    </source>
</reference>
<organism evidence="8 9">
    <name type="scientific">Oceanibacterium hippocampi</name>
    <dbReference type="NCBI Taxonomy" id="745714"/>
    <lineage>
        <taxon>Bacteria</taxon>
        <taxon>Pseudomonadati</taxon>
        <taxon>Pseudomonadota</taxon>
        <taxon>Alphaproteobacteria</taxon>
        <taxon>Sneathiellales</taxon>
        <taxon>Sneathiellaceae</taxon>
        <taxon>Oceanibacterium</taxon>
    </lineage>
</organism>
<feature type="binding site" evidence="4">
    <location>
        <begin position="137"/>
        <end position="139"/>
    </location>
    <ligand>
        <name>FAD</name>
        <dbReference type="ChEBI" id="CHEBI:57692"/>
    </ligand>
</feature>
<keyword evidence="4" id="KW-0520">NAD</keyword>
<dbReference type="PRINTS" id="PR00368">
    <property type="entry name" value="FADPNR"/>
</dbReference>
<comment type="similarity">
    <text evidence="1">Belongs to the class-I pyridine nucleotide-disulfide oxidoreductase family.</text>
</comment>
<feature type="disulfide bond" description="Redox-active" evidence="5">
    <location>
        <begin position="42"/>
        <end position="47"/>
    </location>
</feature>
<dbReference type="PANTHER" id="PTHR43014:SF5">
    <property type="entry name" value="GLUTATHIONE REDUCTASE (NADPH)"/>
    <property type="match status" value="1"/>
</dbReference>
<sequence>MVQSFDTIIIGGGNAGFGASAILHEAGRNIAFVEERDFGGTCPNRGCTPKKVLVAAAQAMHGIERAPVHGIEVGKARLDWARLIDRKHDLISDIPGAMLETAEKRGTVFRGKATFAGPDRIRVDGRTIAADNIVIATGSKPRPLPIPGAEHMITSDEVLTERDLPGEVIFIGGGVIAMEFAHVYARAGAKVTILEATPRLLPAMDADAVAILHRETERLGVTVETGVEVKEITRAGDGLSVAYERDGNEHALRADRVVNGAGRIANVGELDLDAADIAHDEIRIDVDDFLRSTSNPSVWVAGDSLVGSAQLSPLATYEGRIVGQNIVHGPVRKPDYTVIPSAVYTVPALSAVGLTEAEAGAAGIKVKAKTVDMTDWLAARTHAETVAWSKVLVEEKSDRIVGAHMIGHHGEDLIHLFALAMRHGITATELQETLFAFPTFSADLKSVF</sequence>
<dbReference type="GO" id="GO:0000166">
    <property type="term" value="F:nucleotide binding"/>
    <property type="evidence" value="ECO:0007669"/>
    <property type="project" value="UniProtKB-KW"/>
</dbReference>
<keyword evidence="3 4" id="KW-0274">FAD</keyword>
<dbReference type="Gene3D" id="3.50.50.60">
    <property type="entry name" value="FAD/NAD(P)-binding domain"/>
    <property type="match status" value="2"/>
</dbReference>
<dbReference type="Pfam" id="PF02852">
    <property type="entry name" value="Pyr_redox_dim"/>
    <property type="match status" value="1"/>
</dbReference>
<dbReference type="InterPro" id="IPR016156">
    <property type="entry name" value="FAD/NAD-linked_Rdtase_dimer_sf"/>
</dbReference>
<keyword evidence="9" id="KW-1185">Reference proteome</keyword>
<dbReference type="PRINTS" id="PR00411">
    <property type="entry name" value="PNDRDTASEI"/>
</dbReference>
<evidence type="ECO:0000259" key="6">
    <source>
        <dbReference type="Pfam" id="PF02852"/>
    </source>
</evidence>
<keyword evidence="4" id="KW-0547">Nucleotide-binding</keyword>
<evidence type="ECO:0000259" key="7">
    <source>
        <dbReference type="Pfam" id="PF07992"/>
    </source>
</evidence>
<dbReference type="InParanoid" id="A0A1Y5U2R7"/>
<dbReference type="InterPro" id="IPR023753">
    <property type="entry name" value="FAD/NAD-binding_dom"/>
</dbReference>
<protein>
    <submittedName>
        <fullName evidence="8">Mercuric reductase</fullName>
        <ecNumber evidence="8">1.16.1.1</ecNumber>
    </submittedName>
</protein>
<dbReference type="EC" id="1.16.1.1" evidence="8"/>
<dbReference type="Pfam" id="PF07992">
    <property type="entry name" value="Pyr_redox_2"/>
    <property type="match status" value="1"/>
</dbReference>
<dbReference type="PIRSF" id="PIRSF000350">
    <property type="entry name" value="Mercury_reductase_MerA"/>
    <property type="match status" value="1"/>
</dbReference>
<dbReference type="InterPro" id="IPR036188">
    <property type="entry name" value="FAD/NAD-bd_sf"/>
</dbReference>
<dbReference type="Gene3D" id="3.30.390.30">
    <property type="match status" value="1"/>
</dbReference>
<evidence type="ECO:0000256" key="2">
    <source>
        <dbReference type="ARBA" id="ARBA00022630"/>
    </source>
</evidence>
<feature type="binding site" evidence="4">
    <location>
        <position position="51"/>
    </location>
    <ligand>
        <name>FAD</name>
        <dbReference type="ChEBI" id="CHEBI:57692"/>
    </ligand>
</feature>
<dbReference type="Proteomes" id="UP000193200">
    <property type="component" value="Unassembled WGS sequence"/>
</dbReference>
<proteinExistence type="inferred from homology"/>
<name>A0A1Y5U2R7_9PROT</name>
<feature type="binding site" evidence="4">
    <location>
        <position position="195"/>
    </location>
    <ligand>
        <name>NAD(+)</name>
        <dbReference type="ChEBI" id="CHEBI:57540"/>
    </ligand>
</feature>
<evidence type="ECO:0000256" key="1">
    <source>
        <dbReference type="ARBA" id="ARBA00007532"/>
    </source>
</evidence>
<dbReference type="GO" id="GO:0016152">
    <property type="term" value="F:mercury (II) reductase (NADP+) activity"/>
    <property type="evidence" value="ECO:0007669"/>
    <property type="project" value="UniProtKB-EC"/>
</dbReference>
<gene>
    <name evidence="8" type="primary">merA_3</name>
    <name evidence="8" type="ORF">OCH7691_03858</name>
</gene>
<feature type="domain" description="Pyridine nucleotide-disulphide oxidoreductase dimerisation" evidence="6">
    <location>
        <begin position="339"/>
        <end position="444"/>
    </location>
</feature>
<dbReference type="RefSeq" id="WP_085885202.1">
    <property type="nucleotide sequence ID" value="NZ_FWFR01000004.1"/>
</dbReference>
<comment type="cofactor">
    <cofactor evidence="4">
        <name>FAD</name>
        <dbReference type="ChEBI" id="CHEBI:57692"/>
    </cofactor>
    <text evidence="4">Binds 1 FAD per subunit.</text>
</comment>
<feature type="binding site" evidence="4">
    <location>
        <position position="303"/>
    </location>
    <ligand>
        <name>FAD</name>
        <dbReference type="ChEBI" id="CHEBI:57692"/>
    </ligand>
</feature>
<dbReference type="OrthoDB" id="7622990at2"/>
<evidence type="ECO:0000256" key="4">
    <source>
        <dbReference type="PIRSR" id="PIRSR000350-3"/>
    </source>
</evidence>
<evidence type="ECO:0000256" key="5">
    <source>
        <dbReference type="PIRSR" id="PIRSR000350-4"/>
    </source>
</evidence>
<dbReference type="AlphaFoldDB" id="A0A1Y5U2R7"/>
<feature type="domain" description="FAD/NAD(P)-binding" evidence="7">
    <location>
        <begin position="5"/>
        <end position="319"/>
    </location>
</feature>
<accession>A0A1Y5U2R7</accession>